<dbReference type="Proteomes" id="UP000288805">
    <property type="component" value="Unassembled WGS sequence"/>
</dbReference>
<evidence type="ECO:0000313" key="2">
    <source>
        <dbReference type="Proteomes" id="UP000288805"/>
    </source>
</evidence>
<dbReference type="PANTHER" id="PTHR46756:SF18">
    <property type="entry name" value="GAS2-LIKE PROTEIN PICKLED EGGS"/>
    <property type="match status" value="1"/>
</dbReference>
<dbReference type="EMBL" id="QGNW01000005">
    <property type="protein sequence ID" value="RVX21205.1"/>
    <property type="molecule type" value="Genomic_DNA"/>
</dbReference>
<name>A0A438KIZ9_VITVI</name>
<dbReference type="OrthoDB" id="21595at2759"/>
<organism evidence="1 2">
    <name type="scientific">Vitis vinifera</name>
    <name type="common">Grape</name>
    <dbReference type="NCBI Taxonomy" id="29760"/>
    <lineage>
        <taxon>Eukaryota</taxon>
        <taxon>Viridiplantae</taxon>
        <taxon>Streptophyta</taxon>
        <taxon>Embryophyta</taxon>
        <taxon>Tracheophyta</taxon>
        <taxon>Spermatophyta</taxon>
        <taxon>Magnoliopsida</taxon>
        <taxon>eudicotyledons</taxon>
        <taxon>Gunneridae</taxon>
        <taxon>Pentapetalae</taxon>
        <taxon>rosids</taxon>
        <taxon>Vitales</taxon>
        <taxon>Vitaceae</taxon>
        <taxon>Viteae</taxon>
        <taxon>Vitis</taxon>
    </lineage>
</organism>
<proteinExistence type="predicted"/>
<gene>
    <name evidence="1" type="primary">O10</name>
    <name evidence="1" type="ORF">CK203_002208</name>
</gene>
<dbReference type="PANTHER" id="PTHR46756">
    <property type="entry name" value="TRANSGELIN"/>
    <property type="match status" value="1"/>
</dbReference>
<evidence type="ECO:0000313" key="1">
    <source>
        <dbReference type="EMBL" id="RVX21205.1"/>
    </source>
</evidence>
<sequence length="59" mass="6404">MDGGEVAGGASPSSAESSFRELDDVFLQTQTRIWLGEVLQTRLDEHLNISDLLADGELL</sequence>
<comment type="caution">
    <text evidence="1">The sequence shown here is derived from an EMBL/GenBank/DDBJ whole genome shotgun (WGS) entry which is preliminary data.</text>
</comment>
<protein>
    <submittedName>
        <fullName evidence="1">Protein OPAQUE10</fullName>
    </submittedName>
</protein>
<reference evidence="1 2" key="1">
    <citation type="journal article" date="2018" name="PLoS Genet.">
        <title>Population sequencing reveals clonal diversity and ancestral inbreeding in the grapevine cultivar Chardonnay.</title>
        <authorList>
            <person name="Roach M.J."/>
            <person name="Johnson D.L."/>
            <person name="Bohlmann J."/>
            <person name="van Vuuren H.J."/>
            <person name="Jones S.J."/>
            <person name="Pretorius I.S."/>
            <person name="Schmidt S.A."/>
            <person name="Borneman A.R."/>
        </authorList>
    </citation>
    <scope>NUCLEOTIDE SEQUENCE [LARGE SCALE GENOMIC DNA]</scope>
    <source>
        <strain evidence="2">cv. Chardonnay</strain>
        <tissue evidence="1">Leaf</tissue>
    </source>
</reference>
<dbReference type="AlphaFoldDB" id="A0A438KIZ9"/>
<accession>A0A438KIZ9</accession>